<dbReference type="Proteomes" id="UP000267027">
    <property type="component" value="Unassembled WGS sequence"/>
</dbReference>
<dbReference type="EMBL" id="UYYA01004064">
    <property type="protein sequence ID" value="VDM59248.1"/>
    <property type="molecule type" value="Genomic_DNA"/>
</dbReference>
<evidence type="ECO:0000313" key="5">
    <source>
        <dbReference type="WBParaSite" id="ACOC_0000766201-mRNA-1"/>
    </source>
</evidence>
<keyword evidence="4" id="KW-1185">Reference proteome</keyword>
<gene>
    <name evidence="3" type="ORF">ACOC_LOCUS7663</name>
</gene>
<feature type="signal peptide" evidence="2">
    <location>
        <begin position="1"/>
        <end position="30"/>
    </location>
</feature>
<sequence length="378" mass="43016">MLLAQALPLSLMYMALTCGLLALIVQLVHASIPVLHLYNGHIPIEHPPSNIPIQQFVVGQPYTFEIYMENVLRQDYIVQSCSMNGRSFIDSHGCVLCGDGILTSIETEQYAREGAAKRTLVHFIAKHPTVNLVCNIRVLDCSGCAERSCERHPVLAMLPGVSHSLVYPVVVFKGPHFPLWLLIILLIFLLLCCLALCFLPLFLLQKRREKANTRKVGNFRRQIDAYDSAAPCDRASYRNFAYERDMGRVAPVEGYDEVETRSERRFCRSSNEDNDLMEKDVKRTHTSTLTHHFVDDDVSSTGERCREEDVHHAVYSQGLEFHLNKILIVQSSTHLNDCFKIITTATLFSLLRCICVFMLCLSHECLCCRSVIPLLWWK</sequence>
<evidence type="ECO:0000313" key="3">
    <source>
        <dbReference type="EMBL" id="VDM59248.1"/>
    </source>
</evidence>
<feature type="chain" id="PRO_5043130284" evidence="2">
    <location>
        <begin position="31"/>
        <end position="378"/>
    </location>
</feature>
<dbReference type="OrthoDB" id="5865946at2759"/>
<keyword evidence="1" id="KW-1133">Transmembrane helix</keyword>
<reference evidence="5" key="1">
    <citation type="submission" date="2017-02" db="UniProtKB">
        <authorList>
            <consortium name="WormBaseParasite"/>
        </authorList>
    </citation>
    <scope>IDENTIFICATION</scope>
</reference>
<keyword evidence="1" id="KW-0812">Transmembrane</keyword>
<evidence type="ECO:0000256" key="2">
    <source>
        <dbReference type="SAM" id="SignalP"/>
    </source>
</evidence>
<keyword evidence="2" id="KW-0732">Signal</keyword>
<dbReference type="WBParaSite" id="ACOC_0000766201-mRNA-1">
    <property type="protein sequence ID" value="ACOC_0000766201-mRNA-1"/>
    <property type="gene ID" value="ACOC_0000766201"/>
</dbReference>
<dbReference type="AlphaFoldDB" id="A0A0R3PQL5"/>
<organism evidence="5">
    <name type="scientific">Angiostrongylus costaricensis</name>
    <name type="common">Nematode worm</name>
    <dbReference type="NCBI Taxonomy" id="334426"/>
    <lineage>
        <taxon>Eukaryota</taxon>
        <taxon>Metazoa</taxon>
        <taxon>Ecdysozoa</taxon>
        <taxon>Nematoda</taxon>
        <taxon>Chromadorea</taxon>
        <taxon>Rhabditida</taxon>
        <taxon>Rhabditina</taxon>
        <taxon>Rhabditomorpha</taxon>
        <taxon>Strongyloidea</taxon>
        <taxon>Metastrongylidae</taxon>
        <taxon>Angiostrongylus</taxon>
    </lineage>
</organism>
<reference evidence="3 4" key="2">
    <citation type="submission" date="2018-11" db="EMBL/GenBank/DDBJ databases">
        <authorList>
            <consortium name="Pathogen Informatics"/>
        </authorList>
    </citation>
    <scope>NUCLEOTIDE SEQUENCE [LARGE SCALE GENOMIC DNA]</scope>
    <source>
        <strain evidence="3 4">Costa Rica</strain>
    </source>
</reference>
<evidence type="ECO:0000313" key="4">
    <source>
        <dbReference type="Proteomes" id="UP000267027"/>
    </source>
</evidence>
<accession>A0A0R3PQL5</accession>
<proteinExistence type="predicted"/>
<protein>
    <submittedName>
        <fullName evidence="5">ZP domain-containing protein</fullName>
    </submittedName>
</protein>
<keyword evidence="1" id="KW-0472">Membrane</keyword>
<feature type="transmembrane region" description="Helical" evidence="1">
    <location>
        <begin position="179"/>
        <end position="204"/>
    </location>
</feature>
<evidence type="ECO:0000256" key="1">
    <source>
        <dbReference type="SAM" id="Phobius"/>
    </source>
</evidence>
<name>A0A0R3PQL5_ANGCS</name>